<dbReference type="InterPro" id="IPR010642">
    <property type="entry name" value="Invasion_prot_B"/>
</dbReference>
<dbReference type="Pfam" id="PF06776">
    <property type="entry name" value="IalB"/>
    <property type="match status" value="1"/>
</dbReference>
<feature type="chain" id="PRO_5043056422" evidence="2">
    <location>
        <begin position="22"/>
        <end position="230"/>
    </location>
</feature>
<feature type="signal peptide" evidence="2">
    <location>
        <begin position="1"/>
        <end position="21"/>
    </location>
</feature>
<dbReference type="AlphaFoldDB" id="A0AAP2G3F1"/>
<name>A0AAP2G3F1_9RHOB</name>
<feature type="compositionally biased region" description="Low complexity" evidence="1">
    <location>
        <begin position="22"/>
        <end position="42"/>
    </location>
</feature>
<comment type="caution">
    <text evidence="3">The sequence shown here is derived from an EMBL/GenBank/DDBJ whole genome shotgun (WGS) entry which is preliminary data.</text>
</comment>
<dbReference type="Proteomes" id="UP001315686">
    <property type="component" value="Unassembled WGS sequence"/>
</dbReference>
<gene>
    <name evidence="3" type="ORF">IV417_05055</name>
</gene>
<protein>
    <submittedName>
        <fullName evidence="3">Invasion associated locus B family protein</fullName>
    </submittedName>
</protein>
<organism evidence="3 4">
    <name type="scientific">Harenicola maris</name>
    <dbReference type="NCBI Taxonomy" id="2841044"/>
    <lineage>
        <taxon>Bacteria</taxon>
        <taxon>Pseudomonadati</taxon>
        <taxon>Pseudomonadota</taxon>
        <taxon>Alphaproteobacteria</taxon>
        <taxon>Rhodobacterales</taxon>
        <taxon>Paracoccaceae</taxon>
        <taxon>Harenicola</taxon>
    </lineage>
</organism>
<evidence type="ECO:0000313" key="3">
    <source>
        <dbReference type="EMBL" id="MBT0956743.1"/>
    </source>
</evidence>
<dbReference type="EMBL" id="JADQAZ010000001">
    <property type="protein sequence ID" value="MBT0956743.1"/>
    <property type="molecule type" value="Genomic_DNA"/>
</dbReference>
<sequence length="230" mass="23725">MQTLVKTTALMLLLAASPALAQETGTATEEPAATGEATASEAQTDEAVSADGNEPGELGLSMGTPADGSETGQPQIGQQYVAEEVGDWEIRCVRTETGKDPCQLYQLLVDDNGNSVAEFSLFNLRDGGQAVAGATIITPLETLLTQQITLSVDAGAGRKYPFTFCAAVGCFARVGFAESDVAGFRNGNQATVQIVPAGAPDQKVDLTLSLTGFTAGYANLTERNAAAAAE</sequence>
<dbReference type="InterPro" id="IPR038696">
    <property type="entry name" value="IalB_sf"/>
</dbReference>
<keyword evidence="2" id="KW-0732">Signal</keyword>
<evidence type="ECO:0000256" key="2">
    <source>
        <dbReference type="SAM" id="SignalP"/>
    </source>
</evidence>
<reference evidence="3 4" key="1">
    <citation type="journal article" date="2021" name="Arch. Microbiol.">
        <title>Harenicola maris gen. nov., sp. nov. isolated from the Sea of Japan shallow sediments.</title>
        <authorList>
            <person name="Romanenko L.A."/>
            <person name="Kurilenko V.V."/>
            <person name="Chernysheva N.Y."/>
            <person name="Tekutyeva L.A."/>
            <person name="Velansky P.V."/>
            <person name="Svetashev V.I."/>
            <person name="Isaeva M.P."/>
        </authorList>
    </citation>
    <scope>NUCLEOTIDE SEQUENCE [LARGE SCALE GENOMIC DNA]</scope>
    <source>
        <strain evidence="3 4">KMM 3653</strain>
    </source>
</reference>
<keyword evidence="4" id="KW-1185">Reference proteome</keyword>
<evidence type="ECO:0000256" key="1">
    <source>
        <dbReference type="SAM" id="MobiDB-lite"/>
    </source>
</evidence>
<accession>A0AAP2G3F1</accession>
<dbReference type="Gene3D" id="2.60.40.1880">
    <property type="entry name" value="Invasion associated locus B (IalB) protein"/>
    <property type="match status" value="1"/>
</dbReference>
<feature type="region of interest" description="Disordered" evidence="1">
    <location>
        <begin position="22"/>
        <end position="78"/>
    </location>
</feature>
<evidence type="ECO:0000313" key="4">
    <source>
        <dbReference type="Proteomes" id="UP001315686"/>
    </source>
</evidence>
<proteinExistence type="predicted"/>